<accession>A0A255YTI6</accession>
<evidence type="ECO:0000259" key="1">
    <source>
        <dbReference type="PROSITE" id="PS50056"/>
    </source>
</evidence>
<dbReference type="AlphaFoldDB" id="A0A255YTI6"/>
<name>A0A255YTI6_9PROT</name>
<dbReference type="PROSITE" id="PS00383">
    <property type="entry name" value="TYR_PHOSPHATASE_1"/>
    <property type="match status" value="1"/>
</dbReference>
<dbReference type="Proteomes" id="UP000216998">
    <property type="component" value="Unassembled WGS sequence"/>
</dbReference>
<dbReference type="InterPro" id="IPR016130">
    <property type="entry name" value="Tyr_Pase_AS"/>
</dbReference>
<dbReference type="Gene3D" id="3.90.190.10">
    <property type="entry name" value="Protein tyrosine phosphatase superfamily"/>
    <property type="match status" value="1"/>
</dbReference>
<evidence type="ECO:0000313" key="3">
    <source>
        <dbReference type="Proteomes" id="UP000216998"/>
    </source>
</evidence>
<feature type="domain" description="Tyrosine specific protein phosphatases" evidence="1">
    <location>
        <begin position="64"/>
        <end position="123"/>
    </location>
</feature>
<gene>
    <name evidence="2" type="ORF">CHU95_17390</name>
</gene>
<protein>
    <recommendedName>
        <fullName evidence="1">Tyrosine specific protein phosphatases domain-containing protein</fullName>
    </recommendedName>
</protein>
<dbReference type="PROSITE" id="PS50056">
    <property type="entry name" value="TYR_PHOSPHATASE_2"/>
    <property type="match status" value="1"/>
</dbReference>
<evidence type="ECO:0000313" key="2">
    <source>
        <dbReference type="EMBL" id="OYQ32556.1"/>
    </source>
</evidence>
<dbReference type="EMBL" id="NOXU01000031">
    <property type="protein sequence ID" value="OYQ32556.1"/>
    <property type="molecule type" value="Genomic_DNA"/>
</dbReference>
<reference evidence="2 3" key="1">
    <citation type="submission" date="2017-07" db="EMBL/GenBank/DDBJ databases">
        <title>Niveispirillum cyanobacteriorum sp. nov., isolated from cyanobacterial aggregates in a eutrophic lake.</title>
        <authorList>
            <person name="Cai H."/>
        </authorList>
    </citation>
    <scope>NUCLEOTIDE SEQUENCE [LARGE SCALE GENOMIC DNA]</scope>
    <source>
        <strain evidence="3">TH1-14</strain>
    </source>
</reference>
<dbReference type="SUPFAM" id="SSF52799">
    <property type="entry name" value="(Phosphotyrosine protein) phosphatases II"/>
    <property type="match status" value="1"/>
</dbReference>
<dbReference type="InterPro" id="IPR000387">
    <property type="entry name" value="Tyr_Pase_dom"/>
</dbReference>
<organism evidence="2 3">
    <name type="scientific">Niveispirillum lacus</name>
    <dbReference type="NCBI Taxonomy" id="1981099"/>
    <lineage>
        <taxon>Bacteria</taxon>
        <taxon>Pseudomonadati</taxon>
        <taxon>Pseudomonadota</taxon>
        <taxon>Alphaproteobacteria</taxon>
        <taxon>Rhodospirillales</taxon>
        <taxon>Azospirillaceae</taxon>
        <taxon>Niveispirillum</taxon>
    </lineage>
</organism>
<keyword evidence="3" id="KW-1185">Reference proteome</keyword>
<comment type="caution">
    <text evidence="2">The sequence shown here is derived from an EMBL/GenBank/DDBJ whole genome shotgun (WGS) entry which is preliminary data.</text>
</comment>
<sequence>MCGIDELPAHAAAGVTHLVSILDPAREPLSAFDAYGPHDRVDLRFHDIVEELPDQVAPVAQHLDNVLAFGRHLSATARSGDHLLVHCHMGISRSTAAMALILAQARPDLDAARTLAEVVRIRPQAWPNMRMLEIGGDMLGRRAELLEALREVYARRAAGQAQWLRFLQENNRSREVAHMG</sequence>
<dbReference type="InterPro" id="IPR029021">
    <property type="entry name" value="Prot-tyrosine_phosphatase-like"/>
</dbReference>
<proteinExistence type="predicted"/>